<dbReference type="InterPro" id="IPR018289">
    <property type="entry name" value="MULE_transposase_dom"/>
</dbReference>
<sequence>MEHEVMNEDDGDSYELSNQIEEDGDENMEDEEDLFGADKHACEELMKNGPQSGLEFESRERIFATYQAFAKDNGNWKISTFCNEHNHDLEPQLSEFMPAHRHLTTHLKVLLEAYDRAGSRLCKSVRTMEVLAGGPSNLGASTRDCRNHVDKMRRLRLGDGDANAIQKMFKRLQQNDRDFFYLIDIGDDSRLRHVMWIHPRSRAAYQDFHDVVSFDTTYLVNQYNMPFGTVVGVNHHHHSILLGCCLLSDERAESFKWFFSNWLDAMGGVQPTAILSDQDESITIALREVLPDSIHRFCLWHIVSKSSKKFRGIANFEMACLDFNRVIHGSFSIPEFENNWLDFQVKYNLHENSWIKNLYEIRQSWVPVYSKHIFWAGMMSTQRSESMHAFFDNYINSRSTLKIFVEQYEICIVDKIRKELQAEYSTKCRPITCVSEFKWESQFAKVYTNNIMELLQKQVKKIWNCNLILLESDSSSMDRYDITETRTSSKYPSPNELHFMVEHRPVGGYFDCNCKKFENKGIFCCHIEGFGIQKN</sequence>
<reference evidence="5" key="1">
    <citation type="submission" date="2018-01" db="EMBL/GenBank/DDBJ databases">
        <authorList>
            <person name="Mao J.F."/>
        </authorList>
    </citation>
    <scope>NUCLEOTIDE SEQUENCE</scope>
    <source>
        <strain evidence="5">Huo1</strain>
        <tissue evidence="5">Leaf</tissue>
    </source>
</reference>
<evidence type="ECO:0000256" key="1">
    <source>
        <dbReference type="PROSITE-ProRule" id="PRU00325"/>
    </source>
</evidence>
<dbReference type="InterPro" id="IPR031052">
    <property type="entry name" value="FHY3/FAR1"/>
</dbReference>
<evidence type="ECO:0000256" key="2">
    <source>
        <dbReference type="RuleBase" id="RU367018"/>
    </source>
</evidence>
<evidence type="ECO:0000313" key="6">
    <source>
        <dbReference type="Proteomes" id="UP000298416"/>
    </source>
</evidence>
<feature type="domain" description="SWIM-type" evidence="4">
    <location>
        <begin position="497"/>
        <end position="535"/>
    </location>
</feature>
<organism evidence="5">
    <name type="scientific">Salvia splendens</name>
    <name type="common">Scarlet sage</name>
    <dbReference type="NCBI Taxonomy" id="180675"/>
    <lineage>
        <taxon>Eukaryota</taxon>
        <taxon>Viridiplantae</taxon>
        <taxon>Streptophyta</taxon>
        <taxon>Embryophyta</taxon>
        <taxon>Tracheophyta</taxon>
        <taxon>Spermatophyta</taxon>
        <taxon>Magnoliopsida</taxon>
        <taxon>eudicotyledons</taxon>
        <taxon>Gunneridae</taxon>
        <taxon>Pentapetalae</taxon>
        <taxon>asterids</taxon>
        <taxon>lamiids</taxon>
        <taxon>Lamiales</taxon>
        <taxon>Lamiaceae</taxon>
        <taxon>Nepetoideae</taxon>
        <taxon>Mentheae</taxon>
        <taxon>Salviinae</taxon>
        <taxon>Salvia</taxon>
        <taxon>Salvia subgen. Calosphace</taxon>
        <taxon>core Calosphace</taxon>
    </lineage>
</organism>
<dbReference type="EMBL" id="PNBA02000011">
    <property type="protein sequence ID" value="KAG6407467.1"/>
    <property type="molecule type" value="Genomic_DNA"/>
</dbReference>
<reference evidence="5" key="2">
    <citation type="submission" date="2020-08" db="EMBL/GenBank/DDBJ databases">
        <title>Plant Genome Project.</title>
        <authorList>
            <person name="Zhang R.-G."/>
        </authorList>
    </citation>
    <scope>NUCLEOTIDE SEQUENCE</scope>
    <source>
        <strain evidence="5">Huo1</strain>
        <tissue evidence="5">Leaf</tissue>
    </source>
</reference>
<comment type="similarity">
    <text evidence="2">Belongs to the FHY3/FAR1 family.</text>
</comment>
<dbReference type="Proteomes" id="UP000298416">
    <property type="component" value="Unassembled WGS sequence"/>
</dbReference>
<dbReference type="OrthoDB" id="747268at2759"/>
<gene>
    <name evidence="5" type="ORF">SASPL_130458</name>
</gene>
<proteinExistence type="inferred from homology"/>
<dbReference type="GO" id="GO:0006355">
    <property type="term" value="P:regulation of DNA-templated transcription"/>
    <property type="evidence" value="ECO:0007669"/>
    <property type="project" value="UniProtKB-UniRule"/>
</dbReference>
<dbReference type="PANTHER" id="PTHR31669:SF283">
    <property type="entry name" value="PROTEIN FAR1-RELATED SEQUENCE"/>
    <property type="match status" value="1"/>
</dbReference>
<keyword evidence="2" id="KW-0539">Nucleus</keyword>
<accession>A0A8X8X6Y8</accession>
<comment type="caution">
    <text evidence="5">The sequence shown here is derived from an EMBL/GenBank/DDBJ whole genome shotgun (WGS) entry which is preliminary data.</text>
</comment>
<comment type="subcellular location">
    <subcellularLocation>
        <location evidence="2">Nucleus</location>
    </subcellularLocation>
</comment>
<keyword evidence="2" id="KW-0862">Zinc</keyword>
<dbReference type="PROSITE" id="PS50966">
    <property type="entry name" value="ZF_SWIM"/>
    <property type="match status" value="1"/>
</dbReference>
<protein>
    <recommendedName>
        <fullName evidence="2">Protein FAR1-RELATED SEQUENCE</fullName>
    </recommendedName>
</protein>
<dbReference type="GO" id="GO:0008270">
    <property type="term" value="F:zinc ion binding"/>
    <property type="evidence" value="ECO:0007669"/>
    <property type="project" value="UniProtKB-UniRule"/>
</dbReference>
<feature type="region of interest" description="Disordered" evidence="3">
    <location>
        <begin position="1"/>
        <end position="33"/>
    </location>
</feature>
<keyword evidence="1 2" id="KW-0863">Zinc-finger</keyword>
<dbReference type="AlphaFoldDB" id="A0A8X8X6Y8"/>
<dbReference type="PANTHER" id="PTHR31669">
    <property type="entry name" value="PROTEIN FAR1-RELATED SEQUENCE 10-RELATED"/>
    <property type="match status" value="1"/>
</dbReference>
<feature type="compositionally biased region" description="Acidic residues" evidence="3">
    <location>
        <begin position="20"/>
        <end position="33"/>
    </location>
</feature>
<comment type="function">
    <text evidence="2">Putative transcription activator involved in regulating light control of development.</text>
</comment>
<keyword evidence="2" id="KW-0479">Metal-binding</keyword>
<dbReference type="Pfam" id="PF10551">
    <property type="entry name" value="MULE"/>
    <property type="match status" value="1"/>
</dbReference>
<dbReference type="GO" id="GO:0005634">
    <property type="term" value="C:nucleus"/>
    <property type="evidence" value="ECO:0007669"/>
    <property type="project" value="UniProtKB-SubCell"/>
</dbReference>
<evidence type="ECO:0000256" key="3">
    <source>
        <dbReference type="SAM" id="MobiDB-lite"/>
    </source>
</evidence>
<name>A0A8X8X6Y8_SALSN</name>
<evidence type="ECO:0000313" key="5">
    <source>
        <dbReference type="EMBL" id="KAG6407467.1"/>
    </source>
</evidence>
<dbReference type="InterPro" id="IPR007527">
    <property type="entry name" value="Znf_SWIM"/>
</dbReference>
<evidence type="ECO:0000259" key="4">
    <source>
        <dbReference type="PROSITE" id="PS50966"/>
    </source>
</evidence>
<keyword evidence="6" id="KW-1185">Reference proteome</keyword>